<proteinExistence type="predicted"/>
<dbReference type="AlphaFoldDB" id="A0A1F4T4M5"/>
<sequence length="76" mass="8175">MPDQDDNNLLVGLLAGGLIGGVLGLMLSPSIGEKSRELIKQKIHEFNLGEVLDRFAEAFSVGLDEAEKIKEDHEGG</sequence>
<name>A0A1F4T4M5_UNCSA</name>
<accession>A0A1F4T4M5</accession>
<keyword evidence="1" id="KW-1133">Transmembrane helix</keyword>
<protein>
    <recommendedName>
        <fullName evidence="4">Gas vesicle protein</fullName>
    </recommendedName>
</protein>
<keyword evidence="1" id="KW-0472">Membrane</keyword>
<comment type="caution">
    <text evidence="2">The sequence shown here is derived from an EMBL/GenBank/DDBJ whole genome shotgun (WGS) entry which is preliminary data.</text>
</comment>
<dbReference type="EMBL" id="MEUG01000001">
    <property type="protein sequence ID" value="OGC27761.1"/>
    <property type="molecule type" value="Genomic_DNA"/>
</dbReference>
<feature type="transmembrane region" description="Helical" evidence="1">
    <location>
        <begin position="12"/>
        <end position="32"/>
    </location>
</feature>
<evidence type="ECO:0000313" key="3">
    <source>
        <dbReference type="Proteomes" id="UP000178602"/>
    </source>
</evidence>
<gene>
    <name evidence="2" type="ORF">A3K49_01940</name>
</gene>
<keyword evidence="1" id="KW-0812">Transmembrane</keyword>
<evidence type="ECO:0000256" key="1">
    <source>
        <dbReference type="SAM" id="Phobius"/>
    </source>
</evidence>
<evidence type="ECO:0000313" key="2">
    <source>
        <dbReference type="EMBL" id="OGC27761.1"/>
    </source>
</evidence>
<dbReference type="Proteomes" id="UP000178602">
    <property type="component" value="Unassembled WGS sequence"/>
</dbReference>
<organism evidence="2 3">
    <name type="scientific">candidate division WOR-1 bacterium RIFOXYC12_FULL_54_18</name>
    <dbReference type="NCBI Taxonomy" id="1802584"/>
    <lineage>
        <taxon>Bacteria</taxon>
        <taxon>Bacillati</taxon>
        <taxon>Saganbacteria</taxon>
    </lineage>
</organism>
<reference evidence="2 3" key="1">
    <citation type="journal article" date="2016" name="Nat. Commun.">
        <title>Thousands of microbial genomes shed light on interconnected biogeochemical processes in an aquifer system.</title>
        <authorList>
            <person name="Anantharaman K."/>
            <person name="Brown C.T."/>
            <person name="Hug L.A."/>
            <person name="Sharon I."/>
            <person name="Castelle C.J."/>
            <person name="Probst A.J."/>
            <person name="Thomas B.C."/>
            <person name="Singh A."/>
            <person name="Wilkins M.J."/>
            <person name="Karaoz U."/>
            <person name="Brodie E.L."/>
            <person name="Williams K.H."/>
            <person name="Hubbard S.S."/>
            <person name="Banfield J.F."/>
        </authorList>
    </citation>
    <scope>NUCLEOTIDE SEQUENCE [LARGE SCALE GENOMIC DNA]</scope>
</reference>
<evidence type="ECO:0008006" key="4">
    <source>
        <dbReference type="Google" id="ProtNLM"/>
    </source>
</evidence>